<dbReference type="STRING" id="1423735.FC15_GL001673"/>
<keyword evidence="5 10" id="KW-0472">Membrane</keyword>
<dbReference type="Proteomes" id="UP000051315">
    <property type="component" value="Unassembled WGS sequence"/>
</dbReference>
<keyword evidence="10" id="KW-0479">Metal-binding</keyword>
<evidence type="ECO:0000256" key="4">
    <source>
        <dbReference type="ARBA" id="ARBA00022989"/>
    </source>
</evidence>
<dbReference type="GO" id="GO:0046872">
    <property type="term" value="F:metal ion binding"/>
    <property type="evidence" value="ECO:0007669"/>
    <property type="project" value="UniProtKB-KW"/>
</dbReference>
<accession>A0A0R1VVB9</accession>
<evidence type="ECO:0000256" key="2">
    <source>
        <dbReference type="ARBA" id="ARBA00022475"/>
    </source>
</evidence>
<feature type="transmembrane region" description="Helical" evidence="10">
    <location>
        <begin position="6"/>
        <end position="21"/>
    </location>
</feature>
<dbReference type="InterPro" id="IPR003691">
    <property type="entry name" value="FluC"/>
</dbReference>
<dbReference type="HAMAP" id="MF_00454">
    <property type="entry name" value="FluC"/>
    <property type="match status" value="1"/>
</dbReference>
<dbReference type="AlphaFoldDB" id="A0A0R1VVB9"/>
<dbReference type="GO" id="GO:0005886">
    <property type="term" value="C:plasma membrane"/>
    <property type="evidence" value="ECO:0007669"/>
    <property type="project" value="UniProtKB-SubCell"/>
</dbReference>
<keyword evidence="12" id="KW-1185">Reference proteome</keyword>
<evidence type="ECO:0000256" key="9">
    <source>
        <dbReference type="ARBA" id="ARBA00049940"/>
    </source>
</evidence>
<dbReference type="PANTHER" id="PTHR28259">
    <property type="entry name" value="FLUORIDE EXPORT PROTEIN 1-RELATED"/>
    <property type="match status" value="1"/>
</dbReference>
<comment type="caution">
    <text evidence="11">The sequence shown here is derived from an EMBL/GenBank/DDBJ whole genome shotgun (WGS) entry which is preliminary data.</text>
</comment>
<dbReference type="PATRIC" id="fig|1423735.3.peg.1737"/>
<feature type="transmembrane region" description="Helical" evidence="10">
    <location>
        <begin position="99"/>
        <end position="119"/>
    </location>
</feature>
<gene>
    <name evidence="10" type="primary">fluC</name>
    <name evidence="10" type="synonym">crcB</name>
    <name evidence="11" type="ORF">FC15_GL001673</name>
</gene>
<feature type="binding site" evidence="10">
    <location>
        <position position="77"/>
    </location>
    <ligand>
        <name>Na(+)</name>
        <dbReference type="ChEBI" id="CHEBI:29101"/>
        <note>structural</note>
    </ligand>
</feature>
<feature type="transmembrane region" description="Helical" evidence="10">
    <location>
        <begin position="65"/>
        <end position="87"/>
    </location>
</feature>
<keyword evidence="6 10" id="KW-0407">Ion channel</keyword>
<keyword evidence="10" id="KW-0915">Sodium</keyword>
<name>A0A0R1VVB9_9LACO</name>
<dbReference type="Pfam" id="PF02537">
    <property type="entry name" value="CRCB"/>
    <property type="match status" value="1"/>
</dbReference>
<evidence type="ECO:0000256" key="7">
    <source>
        <dbReference type="ARBA" id="ARBA00035120"/>
    </source>
</evidence>
<reference evidence="11 12" key="1">
    <citation type="journal article" date="2015" name="Genome Announc.">
        <title>Expanding the biotechnology potential of lactobacilli through comparative genomics of 213 strains and associated genera.</title>
        <authorList>
            <person name="Sun Z."/>
            <person name="Harris H.M."/>
            <person name="McCann A."/>
            <person name="Guo C."/>
            <person name="Argimon S."/>
            <person name="Zhang W."/>
            <person name="Yang X."/>
            <person name="Jeffery I.B."/>
            <person name="Cooney J.C."/>
            <person name="Kagawa T.F."/>
            <person name="Liu W."/>
            <person name="Song Y."/>
            <person name="Salvetti E."/>
            <person name="Wrobel A."/>
            <person name="Rasinkangas P."/>
            <person name="Parkhill J."/>
            <person name="Rea M.C."/>
            <person name="O'Sullivan O."/>
            <person name="Ritari J."/>
            <person name="Douillard F.P."/>
            <person name="Paul Ross R."/>
            <person name="Yang R."/>
            <person name="Briner A.E."/>
            <person name="Felis G.E."/>
            <person name="de Vos W.M."/>
            <person name="Barrangou R."/>
            <person name="Klaenhammer T.R."/>
            <person name="Caufield P.W."/>
            <person name="Cui Y."/>
            <person name="Zhang H."/>
            <person name="O'Toole P.W."/>
        </authorList>
    </citation>
    <scope>NUCLEOTIDE SEQUENCE [LARGE SCALE GENOMIC DNA]</scope>
    <source>
        <strain evidence="11 12">DSM 17758</strain>
    </source>
</reference>
<comment type="activity regulation">
    <text evidence="10">Na(+) is not transported, but it plays an essential structural role and its presence is essential for fluoride channel function.</text>
</comment>
<feature type="binding site" evidence="10">
    <location>
        <position position="74"/>
    </location>
    <ligand>
        <name>Na(+)</name>
        <dbReference type="ChEBI" id="CHEBI:29101"/>
        <note>structural</note>
    </ligand>
</feature>
<evidence type="ECO:0000256" key="1">
    <source>
        <dbReference type="ARBA" id="ARBA00004651"/>
    </source>
</evidence>
<organism evidence="11 12">
    <name type="scientific">Lapidilactobacillus concavus DSM 17758</name>
    <dbReference type="NCBI Taxonomy" id="1423735"/>
    <lineage>
        <taxon>Bacteria</taxon>
        <taxon>Bacillati</taxon>
        <taxon>Bacillota</taxon>
        <taxon>Bacilli</taxon>
        <taxon>Lactobacillales</taxon>
        <taxon>Lactobacillaceae</taxon>
        <taxon>Lapidilactobacillus</taxon>
    </lineage>
</organism>
<evidence type="ECO:0000256" key="6">
    <source>
        <dbReference type="ARBA" id="ARBA00023303"/>
    </source>
</evidence>
<keyword evidence="10" id="KW-0406">Ion transport</keyword>
<evidence type="ECO:0000256" key="10">
    <source>
        <dbReference type="HAMAP-Rule" id="MF_00454"/>
    </source>
</evidence>
<evidence type="ECO:0000313" key="11">
    <source>
        <dbReference type="EMBL" id="KRM09458.1"/>
    </source>
</evidence>
<evidence type="ECO:0000256" key="8">
    <source>
        <dbReference type="ARBA" id="ARBA00035585"/>
    </source>
</evidence>
<dbReference type="OrthoDB" id="9815830at2"/>
<comment type="similarity">
    <text evidence="7 10">Belongs to the fluoride channel Fluc/FEX (TC 1.A.43) family.</text>
</comment>
<dbReference type="GO" id="GO:0140114">
    <property type="term" value="P:cellular detoxification of fluoride"/>
    <property type="evidence" value="ECO:0007669"/>
    <property type="project" value="UniProtKB-UniRule"/>
</dbReference>
<dbReference type="GO" id="GO:0062054">
    <property type="term" value="F:fluoride channel activity"/>
    <property type="evidence" value="ECO:0007669"/>
    <property type="project" value="UniProtKB-UniRule"/>
</dbReference>
<evidence type="ECO:0000256" key="3">
    <source>
        <dbReference type="ARBA" id="ARBA00022692"/>
    </source>
</evidence>
<feature type="transmembrane region" description="Helical" evidence="10">
    <location>
        <begin position="33"/>
        <end position="53"/>
    </location>
</feature>
<comment type="catalytic activity">
    <reaction evidence="8">
        <text>fluoride(in) = fluoride(out)</text>
        <dbReference type="Rhea" id="RHEA:76159"/>
        <dbReference type="ChEBI" id="CHEBI:17051"/>
    </reaction>
    <physiologicalReaction direction="left-to-right" evidence="8">
        <dbReference type="Rhea" id="RHEA:76160"/>
    </physiologicalReaction>
</comment>
<keyword evidence="2 10" id="KW-1003">Cell membrane</keyword>
<evidence type="ECO:0000256" key="5">
    <source>
        <dbReference type="ARBA" id="ARBA00023136"/>
    </source>
</evidence>
<dbReference type="EMBL" id="AZFX01000050">
    <property type="protein sequence ID" value="KRM09458.1"/>
    <property type="molecule type" value="Genomic_DNA"/>
</dbReference>
<proteinExistence type="inferred from homology"/>
<comment type="subcellular location">
    <subcellularLocation>
        <location evidence="1 10">Cell membrane</location>
        <topology evidence="1 10">Multi-pass membrane protein</topology>
    </subcellularLocation>
</comment>
<comment type="function">
    <text evidence="9 10">Fluoride-specific ion channel. Important for reducing fluoride concentration in the cell, thus reducing its toxicity.</text>
</comment>
<protein>
    <recommendedName>
        <fullName evidence="10">Fluoride-specific ion channel FluC</fullName>
    </recommendedName>
</protein>
<keyword evidence="10" id="KW-0813">Transport</keyword>
<keyword evidence="4 10" id="KW-1133">Transmembrane helix</keyword>
<sequence length="125" mass="13350">MTNWLVIGLGASIGAVVRYRLTDLSKKFRPHFGHRGTILINLSGALILGWLFAMTASADLSARGYAFLGTGICGGLTTFSTLNSEAIGQWAGKNTRETLIYLGLTYGLGLPLCALGWWLGHTFGA</sequence>
<dbReference type="PANTHER" id="PTHR28259:SF1">
    <property type="entry name" value="FLUORIDE EXPORT PROTEIN 1-RELATED"/>
    <property type="match status" value="1"/>
</dbReference>
<evidence type="ECO:0000313" key="12">
    <source>
        <dbReference type="Proteomes" id="UP000051315"/>
    </source>
</evidence>
<keyword evidence="3 10" id="KW-0812">Transmembrane</keyword>
<dbReference type="RefSeq" id="WP_057824682.1">
    <property type="nucleotide sequence ID" value="NZ_AZFX01000050.1"/>
</dbReference>